<dbReference type="GO" id="GO:0008780">
    <property type="term" value="F:acyl-[acyl-carrier-protein]-UDP-N-acetylglucosamine O-acyltransferase activity"/>
    <property type="evidence" value="ECO:0007669"/>
    <property type="project" value="UniProtKB-EC"/>
</dbReference>
<dbReference type="NCBIfam" id="NF003657">
    <property type="entry name" value="PRK05289.1"/>
    <property type="match status" value="1"/>
</dbReference>
<dbReference type="PANTHER" id="PTHR43480">
    <property type="entry name" value="ACYL-[ACYL-CARRIER-PROTEIN]--UDP-N-ACETYLGLUCOSAMINE O-ACYLTRANSFERASE"/>
    <property type="match status" value="1"/>
</dbReference>
<reference evidence="7" key="1">
    <citation type="submission" date="2020-10" db="EMBL/GenBank/DDBJ databases">
        <authorList>
            <person name="Lu T."/>
            <person name="Wang Q."/>
            <person name="Han X."/>
        </authorList>
    </citation>
    <scope>NUCLEOTIDE SEQUENCE</scope>
    <source>
        <strain evidence="7">WQ 117</strain>
    </source>
</reference>
<dbReference type="InterPro" id="IPR037157">
    <property type="entry name" value="Acetyltransf_C_sf"/>
</dbReference>
<keyword evidence="5 7" id="KW-0012">Acyltransferase</keyword>
<dbReference type="CDD" id="cd03351">
    <property type="entry name" value="LbH_UDP-GlcNAc_AT"/>
    <property type="match status" value="1"/>
</dbReference>
<evidence type="ECO:0000256" key="1">
    <source>
        <dbReference type="ARBA" id="ARBA00022516"/>
    </source>
</evidence>
<keyword evidence="4" id="KW-0443">Lipid metabolism</keyword>
<dbReference type="EC" id="2.3.1.129" evidence="7"/>
<evidence type="ECO:0000256" key="3">
    <source>
        <dbReference type="ARBA" id="ARBA00022679"/>
    </source>
</evidence>
<comment type="caution">
    <text evidence="7">The sequence shown here is derived from an EMBL/GenBank/DDBJ whole genome shotgun (WGS) entry which is preliminary data.</text>
</comment>
<dbReference type="Gene3D" id="1.20.1180.10">
    <property type="entry name" value="Udp N-acetylglucosamine O-acyltransferase, C-terminal domain"/>
    <property type="match status" value="1"/>
</dbReference>
<evidence type="ECO:0000259" key="6">
    <source>
        <dbReference type="Pfam" id="PF13720"/>
    </source>
</evidence>
<organism evidence="7 8">
    <name type="scientific">Faecalibacter rhinopitheci</name>
    <dbReference type="NCBI Taxonomy" id="2779678"/>
    <lineage>
        <taxon>Bacteria</taxon>
        <taxon>Pseudomonadati</taxon>
        <taxon>Bacteroidota</taxon>
        <taxon>Flavobacteriia</taxon>
        <taxon>Flavobacteriales</taxon>
        <taxon>Weeksellaceae</taxon>
        <taxon>Faecalibacter</taxon>
    </lineage>
</organism>
<proteinExistence type="predicted"/>
<dbReference type="SUPFAM" id="SSF51161">
    <property type="entry name" value="Trimeric LpxA-like enzymes"/>
    <property type="match status" value="1"/>
</dbReference>
<evidence type="ECO:0000313" key="7">
    <source>
        <dbReference type="EMBL" id="MBF0596099.1"/>
    </source>
</evidence>
<keyword evidence="2" id="KW-0441">Lipid A biosynthesis</keyword>
<dbReference type="Gene3D" id="2.160.10.10">
    <property type="entry name" value="Hexapeptide repeat proteins"/>
    <property type="match status" value="1"/>
</dbReference>
<protein>
    <submittedName>
        <fullName evidence="7">Acyl-ACP--UDP-N-acetylglucosamine O-acyltransferase</fullName>
        <ecNumber evidence="7">2.3.1.129</ecNumber>
    </submittedName>
</protein>
<keyword evidence="3 7" id="KW-0808">Transferase</keyword>
<dbReference type="InterPro" id="IPR029098">
    <property type="entry name" value="Acetyltransf_C"/>
</dbReference>
<sequence length="260" mass="28286">MEVINYPMAYVHPTAIIGENVTISPFSTIMNDVEIGDGTWIGPNVTIMEGSRIGKNCKIYPGTVISGEPQDLKYEGEKTLTFIGDNTTIRECVTINKGTKALGYTKIGNNCLIMATSHIAHDCVVGNNVVIVNGCGLAGHIEIGDFAFIGGMSAVHQFTKIGEHSFIAGATQVRKDIPPYVKAAKSPVVYAGVNAIGLRRKGFSSEEIYEIQGIYRILYQQKNNVSQATELILEKFSPSAHRDLIIEFINTSERGIMKGL</sequence>
<dbReference type="PANTHER" id="PTHR43480:SF1">
    <property type="entry name" value="ACYL-[ACYL-CARRIER-PROTEIN]--UDP-N-ACETYLGLUCOSAMINE O-ACYLTRANSFERASE, MITOCHONDRIAL-RELATED"/>
    <property type="match status" value="1"/>
</dbReference>
<dbReference type="EMBL" id="JADGIK010000001">
    <property type="protein sequence ID" value="MBF0596099.1"/>
    <property type="molecule type" value="Genomic_DNA"/>
</dbReference>
<dbReference type="AlphaFoldDB" id="A0A8J7FN62"/>
<evidence type="ECO:0000256" key="5">
    <source>
        <dbReference type="ARBA" id="ARBA00023315"/>
    </source>
</evidence>
<keyword evidence="8" id="KW-1185">Reference proteome</keyword>
<dbReference type="Proteomes" id="UP000608754">
    <property type="component" value="Unassembled WGS sequence"/>
</dbReference>
<dbReference type="NCBIfam" id="TIGR01852">
    <property type="entry name" value="lipid_A_lpxA"/>
    <property type="match status" value="1"/>
</dbReference>
<evidence type="ECO:0000313" key="8">
    <source>
        <dbReference type="Proteomes" id="UP000608754"/>
    </source>
</evidence>
<dbReference type="Pfam" id="PF00132">
    <property type="entry name" value="Hexapep"/>
    <property type="match status" value="2"/>
</dbReference>
<dbReference type="GO" id="GO:0016020">
    <property type="term" value="C:membrane"/>
    <property type="evidence" value="ECO:0007669"/>
    <property type="project" value="GOC"/>
</dbReference>
<keyword evidence="1" id="KW-0444">Lipid biosynthesis</keyword>
<evidence type="ECO:0000256" key="2">
    <source>
        <dbReference type="ARBA" id="ARBA00022556"/>
    </source>
</evidence>
<accession>A0A8J7FN62</accession>
<dbReference type="InterPro" id="IPR011004">
    <property type="entry name" value="Trimer_LpxA-like_sf"/>
</dbReference>
<gene>
    <name evidence="7" type="primary">lpxA</name>
    <name evidence="7" type="ORF">IM532_01235</name>
</gene>
<evidence type="ECO:0000256" key="4">
    <source>
        <dbReference type="ARBA" id="ARBA00023098"/>
    </source>
</evidence>
<dbReference type="PIRSF" id="PIRSF000456">
    <property type="entry name" value="UDP-GlcNAc_acltr"/>
    <property type="match status" value="1"/>
</dbReference>
<dbReference type="InterPro" id="IPR010137">
    <property type="entry name" value="Lipid_A_LpxA"/>
</dbReference>
<name>A0A8J7FN62_9FLAO</name>
<dbReference type="InterPro" id="IPR001451">
    <property type="entry name" value="Hexapep"/>
</dbReference>
<dbReference type="Pfam" id="PF13720">
    <property type="entry name" value="Acetyltransf_11"/>
    <property type="match status" value="1"/>
</dbReference>
<dbReference type="GO" id="GO:0009245">
    <property type="term" value="P:lipid A biosynthetic process"/>
    <property type="evidence" value="ECO:0007669"/>
    <property type="project" value="UniProtKB-KW"/>
</dbReference>
<feature type="domain" description="UDP N-acetylglucosamine O-acyltransferase C-terminal" evidence="6">
    <location>
        <begin position="176"/>
        <end position="257"/>
    </location>
</feature>